<protein>
    <submittedName>
        <fullName evidence="2">Alpha/beta hydrolase</fullName>
    </submittedName>
</protein>
<dbReference type="GO" id="GO:0016787">
    <property type="term" value="F:hydrolase activity"/>
    <property type="evidence" value="ECO:0007669"/>
    <property type="project" value="UniProtKB-KW"/>
</dbReference>
<dbReference type="Pfam" id="PF12697">
    <property type="entry name" value="Abhydrolase_6"/>
    <property type="match status" value="1"/>
</dbReference>
<organism evidence="2 3">
    <name type="scientific">Streptomyces pharetrae CZA14</name>
    <dbReference type="NCBI Taxonomy" id="1144883"/>
    <lineage>
        <taxon>Bacteria</taxon>
        <taxon>Bacillati</taxon>
        <taxon>Actinomycetota</taxon>
        <taxon>Actinomycetes</taxon>
        <taxon>Kitasatosporales</taxon>
        <taxon>Streptomycetaceae</taxon>
        <taxon>Streptomyces</taxon>
    </lineage>
</organism>
<feature type="domain" description="AB hydrolase-1" evidence="1">
    <location>
        <begin position="25"/>
        <end position="250"/>
    </location>
</feature>
<keyword evidence="3" id="KW-1185">Reference proteome</keyword>
<dbReference type="Proteomes" id="UP000194266">
    <property type="component" value="Unassembled WGS sequence"/>
</dbReference>
<dbReference type="PANTHER" id="PTHR43798:SF5">
    <property type="entry name" value="MONOACYLGLYCEROL LIPASE ABHD6"/>
    <property type="match status" value="1"/>
</dbReference>
<dbReference type="InterPro" id="IPR029058">
    <property type="entry name" value="AB_hydrolase_fold"/>
</dbReference>
<dbReference type="Gene3D" id="3.40.50.1820">
    <property type="entry name" value="alpha/beta hydrolase"/>
    <property type="match status" value="1"/>
</dbReference>
<dbReference type="InterPro" id="IPR000073">
    <property type="entry name" value="AB_hydrolase_1"/>
</dbReference>
<comment type="caution">
    <text evidence="2">The sequence shown here is derived from an EMBL/GenBank/DDBJ whole genome shotgun (WGS) entry which is preliminary data.</text>
</comment>
<gene>
    <name evidence="2" type="ORF">OQI_15425</name>
</gene>
<dbReference type="EMBL" id="MRYD01000070">
    <property type="protein sequence ID" value="OSZ59594.1"/>
    <property type="molecule type" value="Genomic_DNA"/>
</dbReference>
<name>A0ABX3YJH7_9ACTN</name>
<dbReference type="PANTHER" id="PTHR43798">
    <property type="entry name" value="MONOACYLGLYCEROL LIPASE"/>
    <property type="match status" value="1"/>
</dbReference>
<dbReference type="PRINTS" id="PR00111">
    <property type="entry name" value="ABHYDROLASE"/>
</dbReference>
<dbReference type="InterPro" id="IPR050266">
    <property type="entry name" value="AB_hydrolase_sf"/>
</dbReference>
<reference evidence="2 3" key="1">
    <citation type="submission" date="2016-12" db="EMBL/GenBank/DDBJ databases">
        <title>Genome Mining:The Detection of Biosynthetic Gene Clusters to Aid in the Expression of Curamycin A produced by Streptomyces sp. strain CZA14.</title>
        <authorList>
            <person name="Durrell K.A."/>
            <person name="Kirby B.M."/>
            <person name="Khan W."/>
            <person name="Mthethwa T."/>
            <person name="Le Roes-Hill M."/>
        </authorList>
    </citation>
    <scope>NUCLEOTIDE SEQUENCE [LARGE SCALE GENOMIC DNA]</scope>
    <source>
        <strain evidence="2 3">CZA14</strain>
    </source>
</reference>
<proteinExistence type="predicted"/>
<sequence>MPEIQLASSRRGTGSPLVVIRQLDREGWAPVIDLLAQEREVVAVDLPGFGDSPPLPGTRPTVQALATEVALWFSTVGLTRPPVVGNSLGGAVALELARADVVASAVALSPIGLWTGPGAAYALGSLRFARTMVQTLGPRTARLTRSPLGRTLAFWQLAARPWQMTAEAADGALRNLVRSPGFEATRRAARTYRLTGFTPSVPVTVAWGTRDLLTPRHQAHRAAQLLPAARHVRLRGCGHSPMSDDPGRIAHLLTSTG</sequence>
<accession>A0ABX3YJH7</accession>
<dbReference type="SUPFAM" id="SSF53474">
    <property type="entry name" value="alpha/beta-Hydrolases"/>
    <property type="match status" value="1"/>
</dbReference>
<evidence type="ECO:0000313" key="3">
    <source>
        <dbReference type="Proteomes" id="UP000194266"/>
    </source>
</evidence>
<dbReference type="RefSeq" id="WP_318275363.1">
    <property type="nucleotide sequence ID" value="NZ_MRYD01000070.1"/>
</dbReference>
<keyword evidence="2" id="KW-0378">Hydrolase</keyword>
<evidence type="ECO:0000313" key="2">
    <source>
        <dbReference type="EMBL" id="OSZ59594.1"/>
    </source>
</evidence>
<evidence type="ECO:0000259" key="1">
    <source>
        <dbReference type="Pfam" id="PF12697"/>
    </source>
</evidence>